<organism evidence="3 4">
    <name type="scientific">Streptomyces bangladeshensis</name>
    <dbReference type="NCBI Taxonomy" id="295352"/>
    <lineage>
        <taxon>Bacteria</taxon>
        <taxon>Bacillati</taxon>
        <taxon>Actinomycetota</taxon>
        <taxon>Actinomycetes</taxon>
        <taxon>Kitasatosporales</taxon>
        <taxon>Streptomycetaceae</taxon>
        <taxon>Streptomyces</taxon>
    </lineage>
</organism>
<evidence type="ECO:0000259" key="2">
    <source>
        <dbReference type="SMART" id="SM00903"/>
    </source>
</evidence>
<dbReference type="EMBL" id="BAAAOQ010000011">
    <property type="protein sequence ID" value="GAA2197505.1"/>
    <property type="molecule type" value="Genomic_DNA"/>
</dbReference>
<gene>
    <name evidence="3" type="ORF">GCM10009787_36270</name>
</gene>
<name>A0ABN3BKS4_9ACTN</name>
<reference evidence="3 4" key="1">
    <citation type="journal article" date="2019" name="Int. J. Syst. Evol. Microbiol.">
        <title>The Global Catalogue of Microorganisms (GCM) 10K type strain sequencing project: providing services to taxonomists for standard genome sequencing and annotation.</title>
        <authorList>
            <consortium name="The Broad Institute Genomics Platform"/>
            <consortium name="The Broad Institute Genome Sequencing Center for Infectious Disease"/>
            <person name="Wu L."/>
            <person name="Ma J."/>
        </authorList>
    </citation>
    <scope>NUCLEOTIDE SEQUENCE [LARGE SCALE GENOMIC DNA]</scope>
    <source>
        <strain evidence="3 4">JCM 14924</strain>
    </source>
</reference>
<feature type="domain" description="Flavin reductase like" evidence="2">
    <location>
        <begin position="21"/>
        <end position="166"/>
    </location>
</feature>
<dbReference type="InterPro" id="IPR050268">
    <property type="entry name" value="NADH-dep_flavin_reductase"/>
</dbReference>
<dbReference type="PANTHER" id="PTHR30466">
    <property type="entry name" value="FLAVIN REDUCTASE"/>
    <property type="match status" value="1"/>
</dbReference>
<accession>A0ABN3BKS4</accession>
<dbReference type="InterPro" id="IPR012349">
    <property type="entry name" value="Split_barrel_FMN-bd"/>
</dbReference>
<dbReference type="Pfam" id="PF01613">
    <property type="entry name" value="Flavin_Reduct"/>
    <property type="match status" value="1"/>
</dbReference>
<dbReference type="SMART" id="SM00903">
    <property type="entry name" value="Flavin_Reduct"/>
    <property type="match status" value="1"/>
</dbReference>
<dbReference type="Gene3D" id="2.30.110.10">
    <property type="entry name" value="Electron Transport, Fmn-binding Protein, Chain A"/>
    <property type="match status" value="1"/>
</dbReference>
<sequence>MAQHRQPASPAPSSEACRDYYRRLTAGVAVVTASGSAGWSASTVSTVTSVSLAPPVILCCLARGSDTLAAIRDAGRFAVHLLADHQQDVADRCSRRPGGSARLTDLRSAVRVIDGAPVISGTLAVSWCDLHSTAEVGDHVVVYGQLVSVDVGHGRPLLWHDRSFRALDADLDALAAKS</sequence>
<dbReference type="PANTHER" id="PTHR30466:SF1">
    <property type="entry name" value="FMN REDUCTASE (NADH) RUTF"/>
    <property type="match status" value="1"/>
</dbReference>
<proteinExistence type="predicted"/>
<evidence type="ECO:0000313" key="3">
    <source>
        <dbReference type="EMBL" id="GAA2197505.1"/>
    </source>
</evidence>
<evidence type="ECO:0000313" key="4">
    <source>
        <dbReference type="Proteomes" id="UP001501391"/>
    </source>
</evidence>
<protein>
    <submittedName>
        <fullName evidence="3">Flavin reductase family protein</fullName>
    </submittedName>
</protein>
<dbReference type="SUPFAM" id="SSF50475">
    <property type="entry name" value="FMN-binding split barrel"/>
    <property type="match status" value="1"/>
</dbReference>
<keyword evidence="1" id="KW-0560">Oxidoreductase</keyword>
<evidence type="ECO:0000256" key="1">
    <source>
        <dbReference type="ARBA" id="ARBA00023002"/>
    </source>
</evidence>
<dbReference type="RefSeq" id="WP_059248428.1">
    <property type="nucleotide sequence ID" value="NZ_BAAAOQ010000011.1"/>
</dbReference>
<comment type="caution">
    <text evidence="3">The sequence shown here is derived from an EMBL/GenBank/DDBJ whole genome shotgun (WGS) entry which is preliminary data.</text>
</comment>
<dbReference type="Proteomes" id="UP001501391">
    <property type="component" value="Unassembled WGS sequence"/>
</dbReference>
<dbReference type="InterPro" id="IPR002563">
    <property type="entry name" value="Flavin_Rdtase-like_dom"/>
</dbReference>
<keyword evidence="4" id="KW-1185">Reference proteome</keyword>